<dbReference type="EMBL" id="JACOPN010000007">
    <property type="protein sequence ID" value="MBC5717832.1"/>
    <property type="molecule type" value="Genomic_DNA"/>
</dbReference>
<keyword evidence="1" id="KW-0547">Nucleotide-binding</keyword>
<keyword evidence="8" id="KW-1185">Reference proteome</keyword>
<dbReference type="InterPro" id="IPR002078">
    <property type="entry name" value="Sigma_54_int"/>
</dbReference>
<dbReference type="GO" id="GO:0005524">
    <property type="term" value="F:ATP binding"/>
    <property type="evidence" value="ECO:0007669"/>
    <property type="project" value="UniProtKB-KW"/>
</dbReference>
<evidence type="ECO:0000313" key="8">
    <source>
        <dbReference type="Proteomes" id="UP000602260"/>
    </source>
</evidence>
<dbReference type="SUPFAM" id="SSF55785">
    <property type="entry name" value="PYP-like sensor domain (PAS domain)"/>
    <property type="match status" value="1"/>
</dbReference>
<dbReference type="Pfam" id="PF25601">
    <property type="entry name" value="AAA_lid_14"/>
    <property type="match status" value="1"/>
</dbReference>
<dbReference type="InterPro" id="IPR002197">
    <property type="entry name" value="HTH_Fis"/>
</dbReference>
<keyword evidence="4" id="KW-0238">DNA-binding</keyword>
<sequence length="523" mass="59343">MCEHWVEQRHKIFEVLPLPDQRPGGSLVWNGEQLAYLLLPAPEGKQYLLLSWNANTEFLYTRALDQLPFGVQIYDKNTHAVYFNQASREISHIPSGVNITGRHLLDMYDLEETVSTTMTALRTQSPVIDRVDQFSVDNGTFIASANTSYPIFQNGQLSGAVTFEHTEETIQKYYQSIQDTRQALKHFSGSAAPVRFSGYTFENVIGGSEKLRSAAELAQRVAPQNSPVMLVGETGTGKEIFAQSIHRSSPRAGKKFVAINCAAIPETLIESLLFGTAKGSFTGSEDKAGYFEEASGGTLFLDELNSMSLVMQSKLLRVLQERTFRRVGGKKDLELDVRIISSCNEDPFQTVEENKFRRDLFYRLSSVIIELPPLREHLEDLEQLTWYHLEQTAFQYVHRITRIQPQVYQLLRAYRWPGNVRELFHVLDYAQNVADSDVMTVEHLPAYLRKNQAPAPRQSAPLTPSGHIDFSHTSLQALMDDYEKEVITQALDRCGYNISQTAQALGILRQSLQYRIRKYGIIF</sequence>
<dbReference type="GO" id="GO:0006355">
    <property type="term" value="P:regulation of DNA-templated transcription"/>
    <property type="evidence" value="ECO:0007669"/>
    <property type="project" value="InterPro"/>
</dbReference>
<evidence type="ECO:0000313" key="7">
    <source>
        <dbReference type="EMBL" id="MBC5717832.1"/>
    </source>
</evidence>
<feature type="domain" description="Sigma-54 factor interaction" evidence="6">
    <location>
        <begin position="204"/>
        <end position="432"/>
    </location>
</feature>
<comment type="caution">
    <text evidence="7">The sequence shown here is derived from an EMBL/GenBank/DDBJ whole genome shotgun (WGS) entry which is preliminary data.</text>
</comment>
<reference evidence="7" key="1">
    <citation type="submission" date="2020-08" db="EMBL/GenBank/DDBJ databases">
        <title>Genome public.</title>
        <authorList>
            <person name="Liu C."/>
            <person name="Sun Q."/>
        </authorList>
    </citation>
    <scope>NUCLEOTIDE SEQUENCE</scope>
    <source>
        <strain evidence="7">BX5</strain>
    </source>
</reference>
<protein>
    <submittedName>
        <fullName evidence="7">Sigma 54-interacting transcriptional regulator</fullName>
    </submittedName>
</protein>
<dbReference type="Gene3D" id="3.30.450.20">
    <property type="entry name" value="PAS domain"/>
    <property type="match status" value="1"/>
</dbReference>
<dbReference type="Gene3D" id="1.10.10.60">
    <property type="entry name" value="Homeodomain-like"/>
    <property type="match status" value="1"/>
</dbReference>
<name>A0A8J6J652_9FIRM</name>
<dbReference type="GO" id="GO:0043565">
    <property type="term" value="F:sequence-specific DNA binding"/>
    <property type="evidence" value="ECO:0007669"/>
    <property type="project" value="InterPro"/>
</dbReference>
<keyword evidence="5" id="KW-0804">Transcription</keyword>
<keyword evidence="3" id="KW-0805">Transcription regulation</keyword>
<dbReference type="PROSITE" id="PS00676">
    <property type="entry name" value="SIGMA54_INTERACT_2"/>
    <property type="match status" value="1"/>
</dbReference>
<accession>A0A8J6J652</accession>
<evidence type="ECO:0000256" key="1">
    <source>
        <dbReference type="ARBA" id="ARBA00022741"/>
    </source>
</evidence>
<evidence type="ECO:0000256" key="3">
    <source>
        <dbReference type="ARBA" id="ARBA00023015"/>
    </source>
</evidence>
<dbReference type="Proteomes" id="UP000602260">
    <property type="component" value="Unassembled WGS sequence"/>
</dbReference>
<dbReference type="SMART" id="SM00382">
    <property type="entry name" value="AAA"/>
    <property type="match status" value="1"/>
</dbReference>
<dbReference type="PROSITE" id="PS00688">
    <property type="entry name" value="SIGMA54_INTERACT_3"/>
    <property type="match status" value="1"/>
</dbReference>
<organism evidence="7 8">
    <name type="scientific">Flintibacter faecis</name>
    <dbReference type="NCBI Taxonomy" id="2763047"/>
    <lineage>
        <taxon>Bacteria</taxon>
        <taxon>Bacillati</taxon>
        <taxon>Bacillota</taxon>
        <taxon>Clostridia</taxon>
        <taxon>Eubacteriales</taxon>
        <taxon>Flintibacter</taxon>
    </lineage>
</organism>
<dbReference type="PROSITE" id="PS00675">
    <property type="entry name" value="SIGMA54_INTERACT_1"/>
    <property type="match status" value="1"/>
</dbReference>
<dbReference type="SUPFAM" id="SSF52540">
    <property type="entry name" value="P-loop containing nucleoside triphosphate hydrolases"/>
    <property type="match status" value="1"/>
</dbReference>
<dbReference type="InterPro" id="IPR025944">
    <property type="entry name" value="Sigma_54_int_dom_CS"/>
</dbReference>
<gene>
    <name evidence="7" type="ORF">H8S55_10920</name>
</gene>
<evidence type="ECO:0000259" key="6">
    <source>
        <dbReference type="PROSITE" id="PS50045"/>
    </source>
</evidence>
<evidence type="ECO:0000256" key="4">
    <source>
        <dbReference type="ARBA" id="ARBA00023125"/>
    </source>
</evidence>
<dbReference type="FunFam" id="3.40.50.300:FF:000006">
    <property type="entry name" value="DNA-binding transcriptional regulator NtrC"/>
    <property type="match status" value="1"/>
</dbReference>
<dbReference type="InterPro" id="IPR003593">
    <property type="entry name" value="AAA+_ATPase"/>
</dbReference>
<dbReference type="InterPro" id="IPR025943">
    <property type="entry name" value="Sigma_54_int_dom_ATP-bd_2"/>
</dbReference>
<evidence type="ECO:0000256" key="5">
    <source>
        <dbReference type="ARBA" id="ARBA00023163"/>
    </source>
</evidence>
<dbReference type="InterPro" id="IPR035965">
    <property type="entry name" value="PAS-like_dom_sf"/>
</dbReference>
<dbReference type="PANTHER" id="PTHR32071:SF74">
    <property type="entry name" value="TRANSCRIPTIONAL ACTIVATOR ROCR"/>
    <property type="match status" value="1"/>
</dbReference>
<dbReference type="InterPro" id="IPR058031">
    <property type="entry name" value="AAA_lid_NorR"/>
</dbReference>
<dbReference type="PRINTS" id="PR01590">
    <property type="entry name" value="HTHFIS"/>
</dbReference>
<dbReference type="Pfam" id="PF02954">
    <property type="entry name" value="HTH_8"/>
    <property type="match status" value="1"/>
</dbReference>
<proteinExistence type="predicted"/>
<dbReference type="SUPFAM" id="SSF46689">
    <property type="entry name" value="Homeodomain-like"/>
    <property type="match status" value="1"/>
</dbReference>
<dbReference type="Gene3D" id="1.10.8.60">
    <property type="match status" value="1"/>
</dbReference>
<dbReference type="PROSITE" id="PS50045">
    <property type="entry name" value="SIGMA54_INTERACT_4"/>
    <property type="match status" value="1"/>
</dbReference>
<dbReference type="Gene3D" id="3.40.50.300">
    <property type="entry name" value="P-loop containing nucleotide triphosphate hydrolases"/>
    <property type="match status" value="1"/>
</dbReference>
<evidence type="ECO:0000256" key="2">
    <source>
        <dbReference type="ARBA" id="ARBA00022840"/>
    </source>
</evidence>
<dbReference type="PANTHER" id="PTHR32071">
    <property type="entry name" value="TRANSCRIPTIONAL REGULATORY PROTEIN"/>
    <property type="match status" value="1"/>
</dbReference>
<keyword evidence="2" id="KW-0067">ATP-binding</keyword>
<dbReference type="InterPro" id="IPR009057">
    <property type="entry name" value="Homeodomain-like_sf"/>
</dbReference>
<dbReference type="CDD" id="cd00009">
    <property type="entry name" value="AAA"/>
    <property type="match status" value="1"/>
</dbReference>
<dbReference type="AlphaFoldDB" id="A0A8J6J652"/>
<dbReference type="InterPro" id="IPR027417">
    <property type="entry name" value="P-loop_NTPase"/>
</dbReference>
<dbReference type="InterPro" id="IPR025662">
    <property type="entry name" value="Sigma_54_int_dom_ATP-bd_1"/>
</dbReference>
<dbReference type="Pfam" id="PF00158">
    <property type="entry name" value="Sigma54_activat"/>
    <property type="match status" value="1"/>
</dbReference>